<evidence type="ECO:0000313" key="2">
    <source>
        <dbReference type="Proteomes" id="UP001230649"/>
    </source>
</evidence>
<name>A0ACC2VKR2_9TREE</name>
<comment type="caution">
    <text evidence="1">The sequence shown here is derived from an EMBL/GenBank/DDBJ whole genome shotgun (WGS) entry which is preliminary data.</text>
</comment>
<gene>
    <name evidence="1" type="ORF">QFC20_005629</name>
</gene>
<sequence>MASLQEIKAALKEPIADLAVLQQHLSTVTNHTHSSTSSSSSTSAFEKSIAAIQGLLLENVLPTWSAVVEEKAEIKSLLEDCFAPLVQRTESSNGRSERRDSSRKVLATAYSAYQTLSSSLSSATTSPHLYSLIINLTSTLINRYSLSDLWTYAFESSKTSSTDRGGSFVWEQAVKLGVALPARVMNAYGRAREAGVQGISVEEVDRLNGRMYFDKVVRDLEGLMVEVSQDAADGDITALSFAITRLIRTGLLIPPTPCLPTDPRPSFFTPIFPQLLRHLCHGSSSQRSSETTNTTAQRYKDGFFPRLLLEMQESDIASLAWSFLLHLTHRTHATATPDQGIKQAAEYLELFLGPSVEPTTSGTGKGKAGVRKMSEVYDAFGDTLLVRGKGREMGGEEVVEVRCRVVVGWIARGGDVAIQDFVERVMEAWTDPKSIKYSLFAWQLYITQLLLLAIAQLPPYHPYLQQVSMKPSFLASMQEYLSHSDGTIRRLGMLVAEVLSELTVADGGPVTDSARKGKGKQRDDEVDELEKMLQNLGEDGEGIRQPQIRPEGKQRRRLVFGKEIWDGFGQGKEECRRLRALVHFRDNEAQVLDDTLAAGEERKADWRLLGWDSSDDRPSSPLPKTSANAPQDSARPRGRSPSPKPQTKKKPRPRPASDSDDESLSGYSSSANSSRSPSPTPSYLEEVARDPMTNATTRENIQRPVYIIQLIELLRAREEPDKLEVGLKWGESLVRRKRHFGKELEENSIFLCQVLCALSDPYDLEEFEERRQSMLVALTACVPKRVAPYLIGQYFEGQYSLTQRAAILTALSMAARETAGFSTLPRPNIPKRVDFPSKVLPPALHDRYLTEQDVRGASHAGLLLQAGKENVVDLVLKKKDVTEGNNAAPRQRQLRAGAIPHRQSTSTNGLNTIAETNDPPVIPFKDIAAEYFILPMINRFWTYFQDELARESRASSGRRGQAVGNGMILSPLAMSHFISALTTMLHAARHSPVYLAVLAPEALELAIAVGTQLAVSLANADDRSLASPHAELETNVVAASLELALVCVNGSKELDGGRSLVREHMTSVMEAAEWASGVFGKEQKGESTSLHKGGLDEDRMRRTAAGVVLTVNSIVEAVQGQLPLAVSQILGK</sequence>
<organism evidence="1 2">
    <name type="scientific">Naganishia adeliensis</name>
    <dbReference type="NCBI Taxonomy" id="92952"/>
    <lineage>
        <taxon>Eukaryota</taxon>
        <taxon>Fungi</taxon>
        <taxon>Dikarya</taxon>
        <taxon>Basidiomycota</taxon>
        <taxon>Agaricomycotina</taxon>
        <taxon>Tremellomycetes</taxon>
        <taxon>Filobasidiales</taxon>
        <taxon>Filobasidiaceae</taxon>
        <taxon>Naganishia</taxon>
    </lineage>
</organism>
<proteinExistence type="predicted"/>
<dbReference type="Proteomes" id="UP001230649">
    <property type="component" value="Unassembled WGS sequence"/>
</dbReference>
<protein>
    <submittedName>
        <fullName evidence="1">Uncharacterized protein</fullName>
    </submittedName>
</protein>
<keyword evidence="2" id="KW-1185">Reference proteome</keyword>
<accession>A0ACC2VKR2</accession>
<dbReference type="EMBL" id="JASBWS010000081">
    <property type="protein sequence ID" value="KAJ9099696.1"/>
    <property type="molecule type" value="Genomic_DNA"/>
</dbReference>
<reference evidence="1" key="1">
    <citation type="submission" date="2023-04" db="EMBL/GenBank/DDBJ databases">
        <title>Draft Genome sequencing of Naganishia species isolated from polar environments using Oxford Nanopore Technology.</title>
        <authorList>
            <person name="Leo P."/>
            <person name="Venkateswaran K."/>
        </authorList>
    </citation>
    <scope>NUCLEOTIDE SEQUENCE</scope>
    <source>
        <strain evidence="1">MNA-CCFEE 5262</strain>
    </source>
</reference>
<evidence type="ECO:0000313" key="1">
    <source>
        <dbReference type="EMBL" id="KAJ9099696.1"/>
    </source>
</evidence>